<dbReference type="Pfam" id="PF04505">
    <property type="entry name" value="CD225"/>
    <property type="match status" value="1"/>
</dbReference>
<evidence type="ECO:0000256" key="5">
    <source>
        <dbReference type="SAM" id="Phobius"/>
    </source>
</evidence>
<dbReference type="OrthoDB" id="9815705at2"/>
<evidence type="ECO:0000259" key="6">
    <source>
        <dbReference type="Pfam" id="PF14237"/>
    </source>
</evidence>
<dbReference type="PANTHER" id="PTHR14948:SF25">
    <property type="entry name" value="DUF4190 DOMAIN-CONTAINING PROTEIN"/>
    <property type="match status" value="1"/>
</dbReference>
<dbReference type="InterPro" id="IPR007593">
    <property type="entry name" value="CD225/Dispanin_fam"/>
</dbReference>
<dbReference type="InterPro" id="IPR051423">
    <property type="entry name" value="CD225/Dispanin"/>
</dbReference>
<dbReference type="EMBL" id="FUXE01000017">
    <property type="protein sequence ID" value="SJZ92213.1"/>
    <property type="molecule type" value="Genomic_DNA"/>
</dbReference>
<dbReference type="AlphaFoldDB" id="A0A1T4PKV6"/>
<feature type="domain" description="GYF" evidence="6">
    <location>
        <begin position="5"/>
        <end position="49"/>
    </location>
</feature>
<reference evidence="8" key="1">
    <citation type="submission" date="2017-02" db="EMBL/GenBank/DDBJ databases">
        <authorList>
            <person name="Varghese N."/>
            <person name="Submissions S."/>
        </authorList>
    </citation>
    <scope>NUCLEOTIDE SEQUENCE [LARGE SCALE GENOMIC DNA]</scope>
    <source>
        <strain evidence="8">ATCC 51356</strain>
    </source>
</reference>
<sequence>MEKLYYSIINGMQQGPFTLEELLKRGITRDTPLWTEGMVDWLPASGIPEVARHLTYRQTPPPSYEAQIRYGEITNEDRGVCPPTYLVWSVLMTLFCCWFLGIFAIINSAGVQSAYRRGDYELAQRKSKTALTLTIIGAIVGFVFSVIYFIFFFIVGASNALFDTLSTF</sequence>
<keyword evidence="8" id="KW-1185">Reference proteome</keyword>
<dbReference type="RefSeq" id="WP_143742649.1">
    <property type="nucleotide sequence ID" value="NZ_FUXE01000017.1"/>
</dbReference>
<organism evidence="7 8">
    <name type="scientific">Porphyromonas circumdentaria</name>
    <dbReference type="NCBI Taxonomy" id="29524"/>
    <lineage>
        <taxon>Bacteria</taxon>
        <taxon>Pseudomonadati</taxon>
        <taxon>Bacteroidota</taxon>
        <taxon>Bacteroidia</taxon>
        <taxon>Bacteroidales</taxon>
        <taxon>Porphyromonadaceae</taxon>
        <taxon>Porphyromonas</taxon>
    </lineage>
</organism>
<keyword evidence="4 5" id="KW-0472">Membrane</keyword>
<feature type="transmembrane region" description="Helical" evidence="5">
    <location>
        <begin position="130"/>
        <end position="155"/>
    </location>
</feature>
<dbReference type="STRING" id="29524.SAMN02745171_01506"/>
<dbReference type="Proteomes" id="UP000190121">
    <property type="component" value="Unassembled WGS sequence"/>
</dbReference>
<proteinExistence type="predicted"/>
<evidence type="ECO:0000313" key="7">
    <source>
        <dbReference type="EMBL" id="SJZ92213.1"/>
    </source>
</evidence>
<evidence type="ECO:0000313" key="8">
    <source>
        <dbReference type="Proteomes" id="UP000190121"/>
    </source>
</evidence>
<dbReference type="Pfam" id="PF14237">
    <property type="entry name" value="GYF_2"/>
    <property type="match status" value="1"/>
</dbReference>
<comment type="subcellular location">
    <subcellularLocation>
        <location evidence="1">Membrane</location>
    </subcellularLocation>
</comment>
<gene>
    <name evidence="7" type="ORF">SAMN02745171_01506</name>
</gene>
<protein>
    <recommendedName>
        <fullName evidence="6">GYF domain-containing protein</fullName>
    </recommendedName>
</protein>
<keyword evidence="2 5" id="KW-0812">Transmembrane</keyword>
<dbReference type="GO" id="GO:0016020">
    <property type="term" value="C:membrane"/>
    <property type="evidence" value="ECO:0007669"/>
    <property type="project" value="UniProtKB-SubCell"/>
</dbReference>
<dbReference type="InterPro" id="IPR025640">
    <property type="entry name" value="GYF_2"/>
</dbReference>
<evidence type="ECO:0000256" key="4">
    <source>
        <dbReference type="ARBA" id="ARBA00023136"/>
    </source>
</evidence>
<keyword evidence="3 5" id="KW-1133">Transmembrane helix</keyword>
<name>A0A1T4PKV6_9PORP</name>
<evidence type="ECO:0000256" key="2">
    <source>
        <dbReference type="ARBA" id="ARBA00022692"/>
    </source>
</evidence>
<accession>A0A1T4PKV6</accession>
<feature type="transmembrane region" description="Helical" evidence="5">
    <location>
        <begin position="85"/>
        <end position="109"/>
    </location>
</feature>
<evidence type="ECO:0000256" key="3">
    <source>
        <dbReference type="ARBA" id="ARBA00022989"/>
    </source>
</evidence>
<dbReference type="PANTHER" id="PTHR14948">
    <property type="entry name" value="NG5"/>
    <property type="match status" value="1"/>
</dbReference>
<evidence type="ECO:0000256" key="1">
    <source>
        <dbReference type="ARBA" id="ARBA00004370"/>
    </source>
</evidence>